<dbReference type="eggNOG" id="COG2233">
    <property type="taxonomic scope" value="Bacteria"/>
</dbReference>
<feature type="transmembrane region" description="Helical" evidence="9">
    <location>
        <begin position="308"/>
        <end position="329"/>
    </location>
</feature>
<dbReference type="NCBIfam" id="TIGR03173">
    <property type="entry name" value="pbuX"/>
    <property type="match status" value="1"/>
</dbReference>
<feature type="region of interest" description="Disordered" evidence="8">
    <location>
        <begin position="1"/>
        <end position="25"/>
    </location>
</feature>
<comment type="similarity">
    <text evidence="2">Belongs to the nucleobase:cation symporter-2 (NCS2) (TC 2.A.40) family.</text>
</comment>
<keyword evidence="6 9" id="KW-1133">Transmembrane helix</keyword>
<feature type="transmembrane region" description="Helical" evidence="9">
    <location>
        <begin position="164"/>
        <end position="183"/>
    </location>
</feature>
<feature type="transmembrane region" description="Helical" evidence="9">
    <location>
        <begin position="57"/>
        <end position="77"/>
    </location>
</feature>
<dbReference type="Pfam" id="PF00860">
    <property type="entry name" value="Xan_ur_permease"/>
    <property type="match status" value="1"/>
</dbReference>
<feature type="transmembrane region" description="Helical" evidence="9">
    <location>
        <begin position="349"/>
        <end position="370"/>
    </location>
</feature>
<keyword evidence="4" id="KW-1003">Cell membrane</keyword>
<comment type="subcellular location">
    <subcellularLocation>
        <location evidence="1">Cell membrane</location>
        <topology evidence="1">Multi-pass membrane protein</topology>
    </subcellularLocation>
</comment>
<dbReference type="EMBL" id="ADCX01000003">
    <property type="protein sequence ID" value="EFG27036.2"/>
    <property type="molecule type" value="Genomic_DNA"/>
</dbReference>
<sequence>MTRKNSKTQVNQSSPSANNQSVDQQAQSDNRSIATALRTFDAPIPLWKGLPFGLQHVMAMFVANLTPLILIASAAAMDTSQRSWLIQGGLLVAGLGTVLQLFPIWRIGSRLPMVTGISFTYYAAAAAIVADKGYGAVVGAILVGGLFEVFLGLTATWWRRLVPPIVSAVVVTSIGFSLLSVGAKSFGGGDGAKDFGSWQNITIATVTLICCLSFQFLAKGTLKQLSVLFGLVVGYILALCLSKVDFSSFSHLSFVSFPRFMPFKPQFDSGAIISFALLYLVSAVEVLGDTAALTDVGFNRQPTARETAGAIAGDGLISSFAGLFGVMPLTSFAQNIGLVAMTKVVNRKVILSGGLVLILASFFPPIAAVFNSLPQAVLGGCTIVMFGNIVVSGFQMIAKAGFSERNITIAALSLTMGIGFTQVPAVFRYAPALVQQIFASNAIAIAFVIALILSWVLPGRSNSLQKNHQE</sequence>
<feature type="transmembrane region" description="Helical" evidence="9">
    <location>
        <begin position="195"/>
        <end position="218"/>
    </location>
</feature>
<feature type="transmembrane region" description="Helical" evidence="9">
    <location>
        <begin position="376"/>
        <end position="397"/>
    </location>
</feature>
<feature type="transmembrane region" description="Helical" evidence="9">
    <location>
        <begin position="111"/>
        <end position="130"/>
    </location>
</feature>
<keyword evidence="5 9" id="KW-0812">Transmembrane</keyword>
<dbReference type="GO" id="GO:0005886">
    <property type="term" value="C:plasma membrane"/>
    <property type="evidence" value="ECO:0007669"/>
    <property type="project" value="UniProtKB-SubCell"/>
</dbReference>
<dbReference type="HOGENOM" id="CLU_017959_8_0_11"/>
<dbReference type="PROSITE" id="PS01116">
    <property type="entry name" value="XANTH_URACIL_PERMASE"/>
    <property type="match status" value="1"/>
</dbReference>
<evidence type="ECO:0000256" key="3">
    <source>
        <dbReference type="ARBA" id="ARBA00022448"/>
    </source>
</evidence>
<feature type="transmembrane region" description="Helical" evidence="9">
    <location>
        <begin position="224"/>
        <end position="246"/>
    </location>
</feature>
<evidence type="ECO:0000313" key="11">
    <source>
        <dbReference type="Proteomes" id="UP000005777"/>
    </source>
</evidence>
<dbReference type="Proteomes" id="UP000005777">
    <property type="component" value="Unassembled WGS sequence"/>
</dbReference>
<feature type="transmembrane region" description="Helical" evidence="9">
    <location>
        <begin position="409"/>
        <end position="427"/>
    </location>
</feature>
<evidence type="ECO:0000256" key="2">
    <source>
        <dbReference type="ARBA" id="ARBA00008821"/>
    </source>
</evidence>
<dbReference type="NCBIfam" id="NF037981">
    <property type="entry name" value="NCS2_1"/>
    <property type="match status" value="1"/>
</dbReference>
<feature type="compositionally biased region" description="Polar residues" evidence="8">
    <location>
        <begin position="7"/>
        <end position="25"/>
    </location>
</feature>
<reference evidence="10 11" key="1">
    <citation type="submission" date="2012-01" db="EMBL/GenBank/DDBJ databases">
        <title>The Genome Sequence of Scardovia inopinata F0304.</title>
        <authorList>
            <consortium name="The Broad Institute Genome Sequencing Platform"/>
            <person name="Earl A."/>
            <person name="Ward D."/>
            <person name="Feldgarden M."/>
            <person name="Gevers D."/>
            <person name="Izard J."/>
            <person name="Baranova O.V."/>
            <person name="Blanton J.M."/>
            <person name="Tanner A.C."/>
            <person name="Dewhirst F.E."/>
            <person name="Young S.K."/>
            <person name="Zeng Q."/>
            <person name="Gargeya S."/>
            <person name="Fitzgerald M."/>
            <person name="Haas B."/>
            <person name="Abouelleil A."/>
            <person name="Alvarado L."/>
            <person name="Arachchi H.M."/>
            <person name="Berlin A."/>
            <person name="Chapman S.B."/>
            <person name="Gearin G."/>
            <person name="Goldberg J."/>
            <person name="Griggs A."/>
            <person name="Gujja S."/>
            <person name="Hansen M."/>
            <person name="Heiman D."/>
            <person name="Howarth C."/>
            <person name="Larimer J."/>
            <person name="Lui A."/>
            <person name="MacDonald P.J."/>
            <person name="McCowen C."/>
            <person name="Montmayeur A."/>
            <person name="Murphy C."/>
            <person name="Neiman D."/>
            <person name="Pearson M."/>
            <person name="Priest M."/>
            <person name="Roberts A."/>
            <person name="Saif S."/>
            <person name="Shea T."/>
            <person name="Sisk P."/>
            <person name="Stolte C."/>
            <person name="Sykes S."/>
            <person name="Wortman J."/>
            <person name="Nusbaum C."/>
            <person name="Birren B."/>
        </authorList>
    </citation>
    <scope>NUCLEOTIDE SEQUENCE [LARGE SCALE GENOMIC DNA]</scope>
    <source>
        <strain evidence="10 11">F0304</strain>
    </source>
</reference>
<feature type="transmembrane region" description="Helical" evidence="9">
    <location>
        <begin position="267"/>
        <end position="288"/>
    </location>
</feature>
<evidence type="ECO:0000256" key="9">
    <source>
        <dbReference type="SAM" id="Phobius"/>
    </source>
</evidence>
<evidence type="ECO:0000256" key="7">
    <source>
        <dbReference type="ARBA" id="ARBA00023136"/>
    </source>
</evidence>
<evidence type="ECO:0000256" key="8">
    <source>
        <dbReference type="SAM" id="MobiDB-lite"/>
    </source>
</evidence>
<proteinExistence type="inferred from homology"/>
<evidence type="ECO:0000256" key="6">
    <source>
        <dbReference type="ARBA" id="ARBA00022989"/>
    </source>
</evidence>
<accession>W5IJ31</accession>
<feature type="transmembrane region" description="Helical" evidence="9">
    <location>
        <begin position="84"/>
        <end position="105"/>
    </location>
</feature>
<evidence type="ECO:0000256" key="1">
    <source>
        <dbReference type="ARBA" id="ARBA00004651"/>
    </source>
</evidence>
<comment type="caution">
    <text evidence="10">The sequence shown here is derived from an EMBL/GenBank/DDBJ whole genome shotgun (WGS) entry which is preliminary data.</text>
</comment>
<dbReference type="AlphaFoldDB" id="W5IJ31"/>
<dbReference type="GO" id="GO:0042907">
    <property type="term" value="F:xanthine transmembrane transporter activity"/>
    <property type="evidence" value="ECO:0007669"/>
    <property type="project" value="TreeGrafter"/>
</dbReference>
<protein>
    <submittedName>
        <fullName evidence="10">Xanthine permease</fullName>
    </submittedName>
</protein>
<keyword evidence="11" id="KW-1185">Reference proteome</keyword>
<dbReference type="InterPro" id="IPR006043">
    <property type="entry name" value="NCS2"/>
</dbReference>
<keyword evidence="3" id="KW-0813">Transport</keyword>
<gene>
    <name evidence="10" type="ORF">HMPREF9020_00668</name>
</gene>
<dbReference type="InterPro" id="IPR006042">
    <property type="entry name" value="Xan_ur_permease"/>
</dbReference>
<evidence type="ECO:0000313" key="10">
    <source>
        <dbReference type="EMBL" id="EFG27036.2"/>
    </source>
</evidence>
<keyword evidence="7 9" id="KW-0472">Membrane</keyword>
<dbReference type="InterPro" id="IPR017588">
    <property type="entry name" value="UacT-like"/>
</dbReference>
<evidence type="ECO:0000256" key="5">
    <source>
        <dbReference type="ARBA" id="ARBA00022692"/>
    </source>
</evidence>
<feature type="transmembrane region" description="Helical" evidence="9">
    <location>
        <begin position="433"/>
        <end position="457"/>
    </location>
</feature>
<evidence type="ECO:0000256" key="4">
    <source>
        <dbReference type="ARBA" id="ARBA00022475"/>
    </source>
</evidence>
<dbReference type="PANTHER" id="PTHR42810">
    <property type="entry name" value="PURINE PERMEASE C1399.01C-RELATED"/>
    <property type="match status" value="1"/>
</dbReference>
<dbReference type="NCBIfam" id="TIGR00801">
    <property type="entry name" value="ncs2"/>
    <property type="match status" value="1"/>
</dbReference>
<organism evidence="10 11">
    <name type="scientific">Scardovia inopinata F0304</name>
    <dbReference type="NCBI Taxonomy" id="641146"/>
    <lineage>
        <taxon>Bacteria</taxon>
        <taxon>Bacillati</taxon>
        <taxon>Actinomycetota</taxon>
        <taxon>Actinomycetes</taxon>
        <taxon>Bifidobacteriales</taxon>
        <taxon>Bifidobacteriaceae</taxon>
        <taxon>Scardovia</taxon>
    </lineage>
</organism>
<name>W5IJ31_SCAIO</name>
<feature type="transmembrane region" description="Helical" evidence="9">
    <location>
        <begin position="137"/>
        <end position="158"/>
    </location>
</feature>
<dbReference type="PANTHER" id="PTHR42810:SF2">
    <property type="entry name" value="PURINE PERMEASE C1399.01C-RELATED"/>
    <property type="match status" value="1"/>
</dbReference>